<name>B4Y2Z5_9BURK</name>
<sequence length="101" mass="10957">MYEMLIEFFIARRGRLSALGRALFQVSAMILLAGVCGHVATSAIRAMAVSELTDTSLAMLYPSLPTWWVPESFLGYFACVLTAVLGLTLVQMGKAIERAIG</sequence>
<proteinExistence type="predicted"/>
<protein>
    <submittedName>
        <fullName evidence="2">Uncharacterized protein</fullName>
    </submittedName>
</protein>
<feature type="transmembrane region" description="Helical" evidence="1">
    <location>
        <begin position="22"/>
        <end position="47"/>
    </location>
</feature>
<evidence type="ECO:0000313" key="2">
    <source>
        <dbReference type="EMBL" id="ACB12971.1"/>
    </source>
</evidence>
<keyword evidence="1" id="KW-0812">Transmembrane</keyword>
<feature type="transmembrane region" description="Helical" evidence="1">
    <location>
        <begin position="67"/>
        <end position="90"/>
    </location>
</feature>
<dbReference type="AlphaFoldDB" id="B4Y2Z5"/>
<reference evidence="2" key="1">
    <citation type="journal article" date="2008" name="J. Bacteriol.">
        <title>The evolution of class 1 integrons and the rise of antibiotic resistance.</title>
        <authorList>
            <person name="Gillings M."/>
            <person name="Boucher Y."/>
            <person name="Labbate M."/>
            <person name="Holmes A."/>
            <person name="Krishnan S."/>
            <person name="Holley M."/>
            <person name="Stokes H.W."/>
        </authorList>
    </citation>
    <scope>NUCLEOTIDE SEQUENCE</scope>
</reference>
<keyword evidence="1" id="KW-0472">Membrane</keyword>
<accession>B4Y2Z5</accession>
<evidence type="ECO:0000256" key="1">
    <source>
        <dbReference type="SAM" id="Phobius"/>
    </source>
</evidence>
<organism evidence="2">
    <name type="scientific">Aquabacterium sp. PL1F5</name>
    <dbReference type="NCBI Taxonomy" id="503996"/>
    <lineage>
        <taxon>Bacteria</taxon>
        <taxon>Pseudomonadati</taxon>
        <taxon>Pseudomonadota</taxon>
        <taxon>Betaproteobacteria</taxon>
        <taxon>Burkholderiales</taxon>
        <taxon>Aquabacterium</taxon>
    </lineage>
</organism>
<dbReference type="EMBL" id="EU327988">
    <property type="protein sequence ID" value="ACB12971.1"/>
    <property type="molecule type" value="Genomic_DNA"/>
</dbReference>
<keyword evidence="1" id="KW-1133">Transmembrane helix</keyword>